<evidence type="ECO:0000259" key="2">
    <source>
        <dbReference type="Pfam" id="PF08327"/>
    </source>
</evidence>
<dbReference type="Pfam" id="PF08327">
    <property type="entry name" value="AHSA1"/>
    <property type="match status" value="1"/>
</dbReference>
<protein>
    <recommendedName>
        <fullName evidence="2">Activator of Hsp90 ATPase homologue 1/2-like C-terminal domain-containing protein</fullName>
    </recommendedName>
</protein>
<reference evidence="3 4" key="1">
    <citation type="submission" date="2015-09" db="EMBL/GenBank/DDBJ databases">
        <title>Bacillus cereus food isolates.</title>
        <authorList>
            <person name="Boekhorst J."/>
        </authorList>
    </citation>
    <scope>NUCLEOTIDE SEQUENCE [LARGE SCALE GENOMIC DNA]</scope>
    <source>
        <strain evidence="3 4">B4088</strain>
    </source>
</reference>
<dbReference type="InterPro" id="IPR013538">
    <property type="entry name" value="ASHA1/2-like_C"/>
</dbReference>
<dbReference type="RefSeq" id="WP_063259698.1">
    <property type="nucleotide sequence ID" value="NZ_LJKE01000015.1"/>
</dbReference>
<gene>
    <name evidence="3" type="ORF">B4088_0472</name>
</gene>
<dbReference type="InterPro" id="IPR023393">
    <property type="entry name" value="START-like_dom_sf"/>
</dbReference>
<dbReference type="AlphaFoldDB" id="A0A161R6Z6"/>
<dbReference type="EMBL" id="LJKE01000015">
    <property type="protein sequence ID" value="KZD72011.1"/>
    <property type="molecule type" value="Genomic_DNA"/>
</dbReference>
<dbReference type="PATRIC" id="fig|1396.535.peg.4224"/>
<accession>A0A161R6Z6</accession>
<organism evidence="3 4">
    <name type="scientific">Bacillus cereus</name>
    <dbReference type="NCBI Taxonomy" id="1396"/>
    <lineage>
        <taxon>Bacteria</taxon>
        <taxon>Bacillati</taxon>
        <taxon>Bacillota</taxon>
        <taxon>Bacilli</taxon>
        <taxon>Bacillales</taxon>
        <taxon>Bacillaceae</taxon>
        <taxon>Bacillus</taxon>
        <taxon>Bacillus cereus group</taxon>
    </lineage>
</organism>
<evidence type="ECO:0000313" key="4">
    <source>
        <dbReference type="Proteomes" id="UP000076482"/>
    </source>
</evidence>
<proteinExistence type="inferred from homology"/>
<comment type="similarity">
    <text evidence="1">Belongs to the AHA1 family.</text>
</comment>
<dbReference type="Gene3D" id="3.30.530.20">
    <property type="match status" value="1"/>
</dbReference>
<feature type="domain" description="Activator of Hsp90 ATPase homologue 1/2-like C-terminal" evidence="2">
    <location>
        <begin position="11"/>
        <end position="115"/>
    </location>
</feature>
<evidence type="ECO:0000313" key="3">
    <source>
        <dbReference type="EMBL" id="KZD72011.1"/>
    </source>
</evidence>
<dbReference type="Proteomes" id="UP000076482">
    <property type="component" value="Unassembled WGS sequence"/>
</dbReference>
<dbReference type="SUPFAM" id="SSF55961">
    <property type="entry name" value="Bet v1-like"/>
    <property type="match status" value="1"/>
</dbReference>
<comment type="caution">
    <text evidence="3">The sequence shown here is derived from an EMBL/GenBank/DDBJ whole genome shotgun (WGS) entry which is preliminary data.</text>
</comment>
<evidence type="ECO:0000256" key="1">
    <source>
        <dbReference type="ARBA" id="ARBA00006817"/>
    </source>
</evidence>
<dbReference type="CDD" id="cd07812">
    <property type="entry name" value="SRPBCC"/>
    <property type="match status" value="1"/>
</dbReference>
<name>A0A161R6Z6_BACCE</name>
<sequence>MSYALELVIEAPIDVVFDYVDNDEKIKEWNTLMVENRYPSNVDKGNPRVGDRYITVQQIGKKIFENEVELLEHDAPNTVSVGGGMKQGYSTTTYVLEEIQADVTLLTVVVEYEPSNLYYRILYKLTGWMSRGLFMEQFERLAECAEAAFEDAE</sequence>